<dbReference type="RefSeq" id="WP_002594520.1">
    <property type="nucleotide sequence ID" value="NZ_KB850990.1"/>
</dbReference>
<accession>A0A0E2H3X4</accession>
<gene>
    <name evidence="1" type="ORF">HMPREF1090_04948</name>
</gene>
<dbReference type="InterPro" id="IPR027417">
    <property type="entry name" value="P-loop_NTPase"/>
</dbReference>
<proteinExistence type="predicted"/>
<evidence type="ECO:0000313" key="2">
    <source>
        <dbReference type="Proteomes" id="UP000013085"/>
    </source>
</evidence>
<dbReference type="Gene3D" id="3.40.50.300">
    <property type="entry name" value="P-loop containing nucleotide triphosphate hydrolases"/>
    <property type="match status" value="1"/>
</dbReference>
<name>A0A0E2H3X4_9FIRM</name>
<evidence type="ECO:0008006" key="3">
    <source>
        <dbReference type="Google" id="ProtNLM"/>
    </source>
</evidence>
<dbReference type="EMBL" id="AGYR01000061">
    <property type="protein sequence ID" value="ENZ08434.1"/>
    <property type="molecule type" value="Genomic_DNA"/>
</dbReference>
<evidence type="ECO:0000313" key="1">
    <source>
        <dbReference type="EMBL" id="ENZ08434.1"/>
    </source>
</evidence>
<dbReference type="AlphaFoldDB" id="A0A0E2H3X4"/>
<organism evidence="1 2">
    <name type="scientific">[Clostridium] clostridioforme 90A8</name>
    <dbReference type="NCBI Taxonomy" id="999408"/>
    <lineage>
        <taxon>Bacteria</taxon>
        <taxon>Bacillati</taxon>
        <taxon>Bacillota</taxon>
        <taxon>Clostridia</taxon>
        <taxon>Lachnospirales</taxon>
        <taxon>Lachnospiraceae</taxon>
        <taxon>Enterocloster</taxon>
    </lineage>
</organism>
<comment type="caution">
    <text evidence="1">The sequence shown here is derived from an EMBL/GenBank/DDBJ whole genome shotgun (WGS) entry which is preliminary data.</text>
</comment>
<dbReference type="PATRIC" id="fig|999408.3.peg.5329"/>
<sequence>MSHKIITIARQFGSGGHEAAQRLSEQLGIPLYDRNLVEMAAQRMGHSPVSVEKADESALSSFLAVYQIPKEPNSVTGYGLSLNDSTYVTQTIIIEALAQKGPCIIVGRCGDYVLRSYPDLIDVFIYADMEDRVRRIMDRYSFSEKDAVNAIKSTDRRRKNYYENYTKRKWGSIESHQMLLNISKLGMDKTVRIIRGIYETP</sequence>
<dbReference type="Pfam" id="PF13189">
    <property type="entry name" value="Cytidylate_kin2"/>
    <property type="match status" value="1"/>
</dbReference>
<protein>
    <recommendedName>
        <fullName evidence="3">Cytidylate kinase</fullName>
    </recommendedName>
</protein>
<reference evidence="1 2" key="1">
    <citation type="submission" date="2013-01" db="EMBL/GenBank/DDBJ databases">
        <title>The Genome Sequence of Clostridium clostridioforme 90A8.</title>
        <authorList>
            <consortium name="The Broad Institute Genome Sequencing Platform"/>
            <person name="Earl A."/>
            <person name="Ward D."/>
            <person name="Feldgarden M."/>
            <person name="Gevers D."/>
            <person name="Courvalin P."/>
            <person name="Lambert T."/>
            <person name="Walker B."/>
            <person name="Young S.K."/>
            <person name="Zeng Q."/>
            <person name="Gargeya S."/>
            <person name="Fitzgerald M."/>
            <person name="Haas B."/>
            <person name="Abouelleil A."/>
            <person name="Alvarado L."/>
            <person name="Arachchi H.M."/>
            <person name="Berlin A.M."/>
            <person name="Chapman S.B."/>
            <person name="Dewar J."/>
            <person name="Goldberg J."/>
            <person name="Griggs A."/>
            <person name="Gujja S."/>
            <person name="Hansen M."/>
            <person name="Howarth C."/>
            <person name="Imamovic A."/>
            <person name="Larimer J."/>
            <person name="McCowan C."/>
            <person name="Murphy C."/>
            <person name="Neiman D."/>
            <person name="Pearson M."/>
            <person name="Priest M."/>
            <person name="Roberts A."/>
            <person name="Saif S."/>
            <person name="Shea T."/>
            <person name="Sisk P."/>
            <person name="Sykes S."/>
            <person name="Wortman J."/>
            <person name="Nusbaum C."/>
            <person name="Birren B."/>
        </authorList>
    </citation>
    <scope>NUCLEOTIDE SEQUENCE [LARGE SCALE GENOMIC DNA]</scope>
    <source>
        <strain evidence="1 2">90A8</strain>
    </source>
</reference>
<dbReference type="Proteomes" id="UP000013085">
    <property type="component" value="Unassembled WGS sequence"/>
</dbReference>
<dbReference type="SUPFAM" id="SSF52540">
    <property type="entry name" value="P-loop containing nucleoside triphosphate hydrolases"/>
    <property type="match status" value="1"/>
</dbReference>
<dbReference type="HOGENOM" id="CLU_065155_3_1_9"/>